<organism evidence="2 3">
    <name type="scientific">Salinicola endophyticus</name>
    <dbReference type="NCBI Taxonomy" id="1949083"/>
    <lineage>
        <taxon>Bacteria</taxon>
        <taxon>Pseudomonadati</taxon>
        <taxon>Pseudomonadota</taxon>
        <taxon>Gammaproteobacteria</taxon>
        <taxon>Oceanospirillales</taxon>
        <taxon>Halomonadaceae</taxon>
        <taxon>Salinicola</taxon>
    </lineage>
</organism>
<gene>
    <name evidence="2" type="ORF">EVC62_04205</name>
</gene>
<evidence type="ECO:0000256" key="1">
    <source>
        <dbReference type="SAM" id="Phobius"/>
    </source>
</evidence>
<name>A0ABY8FGM7_9GAMM</name>
<keyword evidence="3" id="KW-1185">Reference proteome</keyword>
<keyword evidence="1" id="KW-0472">Membrane</keyword>
<feature type="transmembrane region" description="Helical" evidence="1">
    <location>
        <begin position="12"/>
        <end position="38"/>
    </location>
</feature>
<dbReference type="RefSeq" id="WP_157959092.1">
    <property type="nucleotide sequence ID" value="NZ_CP035631.1"/>
</dbReference>
<protein>
    <submittedName>
        <fullName evidence="2">Uncharacterized protein</fullName>
    </submittedName>
</protein>
<reference evidence="2 3" key="1">
    <citation type="submission" date="2019-01" db="EMBL/GenBank/DDBJ databases">
        <title>Genome sequence of Salinicola endophyticus REST5.</title>
        <authorList>
            <person name="Nascimento F.X."/>
        </authorList>
    </citation>
    <scope>NUCLEOTIDE SEQUENCE [LARGE SCALE GENOMIC DNA]</scope>
    <source>
        <strain evidence="2 3">REST5</strain>
    </source>
</reference>
<evidence type="ECO:0000313" key="3">
    <source>
        <dbReference type="Proteomes" id="UP001321526"/>
    </source>
</evidence>
<keyword evidence="1" id="KW-0812">Transmembrane</keyword>
<proteinExistence type="predicted"/>
<dbReference type="EMBL" id="CP035631">
    <property type="protein sequence ID" value="WFF40763.1"/>
    <property type="molecule type" value="Genomic_DNA"/>
</dbReference>
<sequence length="209" mass="23565">MEFLEDVLGDRTLTVAFFAMLGTFVSSFGALVAAIITARHARVSTMPMLVMVHSGRESTGKCTVSIENHGFGPAAIQELLIFYRGKPYSVASAKDLNDLAVCIFPDGVKCNVEWKEVGQSTALGQGAVIDFWSVEVTDWNGADCGFESLYSFSYKAVYRDAYMRAWLHYVIKNNEYFYRRSLLSPRYVFMFLFGDRDRLLANDFHGKRP</sequence>
<dbReference type="Proteomes" id="UP001321526">
    <property type="component" value="Chromosome"/>
</dbReference>
<keyword evidence="1" id="KW-1133">Transmembrane helix</keyword>
<accession>A0ABY8FGM7</accession>
<evidence type="ECO:0000313" key="2">
    <source>
        <dbReference type="EMBL" id="WFF40763.1"/>
    </source>
</evidence>